<dbReference type="InterPro" id="IPR001100">
    <property type="entry name" value="Pyr_nuc-diS_OxRdtase"/>
</dbReference>
<dbReference type="Pfam" id="PF07992">
    <property type="entry name" value="Pyr_redox_2"/>
    <property type="match status" value="1"/>
</dbReference>
<dbReference type="PANTHER" id="PTHR43014">
    <property type="entry name" value="MERCURIC REDUCTASE"/>
    <property type="match status" value="1"/>
</dbReference>
<gene>
    <name evidence="9" type="ORF">RMAR1173_LOCUS18798</name>
</gene>
<keyword evidence="3 5" id="KW-0274">FAD</keyword>
<feature type="binding site" evidence="5">
    <location>
        <begin position="205"/>
        <end position="212"/>
    </location>
    <ligand>
        <name>NAD(+)</name>
        <dbReference type="ChEBI" id="CHEBI:57540"/>
    </ligand>
</feature>
<dbReference type="SUPFAM" id="SSF51905">
    <property type="entry name" value="FAD/NAD(P)-binding domain"/>
    <property type="match status" value="1"/>
</dbReference>
<keyword evidence="2" id="KW-0285">Flavoprotein</keyword>
<dbReference type="InterPro" id="IPR023753">
    <property type="entry name" value="FAD/NAD-binding_dom"/>
</dbReference>
<name>A0A7S2SRP0_9STRA</name>
<dbReference type="SUPFAM" id="SSF55424">
    <property type="entry name" value="FAD/NAD-linked reductases, dimerisation (C-terminal) domain"/>
    <property type="match status" value="1"/>
</dbReference>
<dbReference type="GO" id="GO:0003955">
    <property type="term" value="F:NAD(P)H dehydrogenase (quinone) activity"/>
    <property type="evidence" value="ECO:0007669"/>
    <property type="project" value="TreeGrafter"/>
</dbReference>
<feature type="binding site" evidence="5">
    <location>
        <position position="306"/>
    </location>
    <ligand>
        <name>NAD(+)</name>
        <dbReference type="ChEBI" id="CHEBI:57540"/>
    </ligand>
</feature>
<feature type="binding site" evidence="5">
    <location>
        <position position="75"/>
    </location>
    <ligand>
        <name>FAD</name>
        <dbReference type="ChEBI" id="CHEBI:57692"/>
    </ligand>
</feature>
<dbReference type="Gene3D" id="3.50.50.60">
    <property type="entry name" value="FAD/NAD(P)-binding domain"/>
    <property type="match status" value="2"/>
</dbReference>
<dbReference type="FunFam" id="3.30.390.30:FF:000001">
    <property type="entry name" value="Dihydrolipoyl dehydrogenase"/>
    <property type="match status" value="1"/>
</dbReference>
<evidence type="ECO:0000256" key="4">
    <source>
        <dbReference type="ARBA" id="ARBA00023002"/>
    </source>
</evidence>
<evidence type="ECO:0000259" key="7">
    <source>
        <dbReference type="Pfam" id="PF02852"/>
    </source>
</evidence>
<evidence type="ECO:0000259" key="8">
    <source>
        <dbReference type="Pfam" id="PF07992"/>
    </source>
</evidence>
<comment type="cofactor">
    <cofactor evidence="5">
        <name>FAD</name>
        <dbReference type="ChEBI" id="CHEBI:57692"/>
    </cofactor>
    <text evidence="5">Binds 1 FAD per subunit.</text>
</comment>
<keyword evidence="4" id="KW-0560">Oxidoreductase</keyword>
<dbReference type="InterPro" id="IPR004099">
    <property type="entry name" value="Pyr_nucl-diS_OxRdtase_dimer"/>
</dbReference>
<evidence type="ECO:0000256" key="6">
    <source>
        <dbReference type="PIRSR" id="PIRSR000350-4"/>
    </source>
</evidence>
<dbReference type="InterPro" id="IPR016156">
    <property type="entry name" value="FAD/NAD-linked_Rdtase_dimer_sf"/>
</dbReference>
<accession>A0A7S2SRP0</accession>
<dbReference type="EMBL" id="HBHJ01028392">
    <property type="protein sequence ID" value="CAD9707807.1"/>
    <property type="molecule type" value="Transcribed_RNA"/>
</dbReference>
<dbReference type="InterPro" id="IPR036188">
    <property type="entry name" value="FAD/NAD-bd_sf"/>
</dbReference>
<keyword evidence="5" id="KW-0547">Nucleotide-binding</keyword>
<dbReference type="PRINTS" id="PR00411">
    <property type="entry name" value="PNDRDTASEI"/>
</dbReference>
<proteinExistence type="inferred from homology"/>
<evidence type="ECO:0000313" key="9">
    <source>
        <dbReference type="EMBL" id="CAD9707807.1"/>
    </source>
</evidence>
<evidence type="ECO:0000256" key="1">
    <source>
        <dbReference type="ARBA" id="ARBA00007532"/>
    </source>
</evidence>
<evidence type="ECO:0000256" key="2">
    <source>
        <dbReference type="ARBA" id="ARBA00022630"/>
    </source>
</evidence>
<dbReference type="Pfam" id="PF02852">
    <property type="entry name" value="Pyr_redox_dim"/>
    <property type="match status" value="1"/>
</dbReference>
<dbReference type="PRINTS" id="PR00368">
    <property type="entry name" value="FADPNR"/>
</dbReference>
<dbReference type="AlphaFoldDB" id="A0A7S2SRP0"/>
<organism evidence="9">
    <name type="scientific">Rhizochromulina marina</name>
    <dbReference type="NCBI Taxonomy" id="1034831"/>
    <lineage>
        <taxon>Eukaryota</taxon>
        <taxon>Sar</taxon>
        <taxon>Stramenopiles</taxon>
        <taxon>Ochrophyta</taxon>
        <taxon>Dictyochophyceae</taxon>
        <taxon>Rhizochromulinales</taxon>
        <taxon>Rhizochromulina</taxon>
    </lineage>
</organism>
<sequence length="523" mass="56635">MAPEDEYNTAAVAAIHPPERVNPTPKESYDLVVIGAGVAGLLSVICAKALGKRAALIERHYMGGDCLNVGCFPSKAIIRCARAVHDVKTSARFGVILPEGEVRVDFGAVMQRMRMLRASIAPHDGVERYCRDFCDDIFIGDAKFTGPNTITVEGMEQPIVFEKAMVATGASAAIPPIPGLRSVPHLTNNDFFNLEELPPRMCLIGAGPIGIELAQTMARLGSEVTIVDIAPQLLIREDPDAAQCLQQILEKEMRIEYSVRIQNISYQGEGTTARTKAPWGLYKVSVTLADGTDAVIECEALLNATGRVPNVCGIGLDEAGVNYDNRVGVHIDDCFMTTNPNVYACGDCASPFKFTHAADWQARTAIRNMFLGTKEKQSQLLFPWCTYTEPEIAHVGLYEKEMEDRGIPHVSYKRDLKDVDRCKCEGVTEGFVKISARQGTDEILGATIVGPNAGDMISEITLCMNNGIGLSRLAGCVHPYPTSAEAVRQCAAQFWQRGGLKTPVNNRVVEMLLQGGAGAADGV</sequence>
<feature type="binding site" evidence="5">
    <location>
        <position position="347"/>
    </location>
    <ligand>
        <name>FAD</name>
        <dbReference type="ChEBI" id="CHEBI:57692"/>
    </ligand>
</feature>
<evidence type="ECO:0008006" key="10">
    <source>
        <dbReference type="Google" id="ProtNLM"/>
    </source>
</evidence>
<feature type="domain" description="FAD/NAD(P)-binding" evidence="8">
    <location>
        <begin position="29"/>
        <end position="362"/>
    </location>
</feature>
<dbReference type="PANTHER" id="PTHR43014:SF2">
    <property type="entry name" value="MERCURIC REDUCTASE"/>
    <property type="match status" value="1"/>
</dbReference>
<dbReference type="PIRSF" id="PIRSF000350">
    <property type="entry name" value="Mercury_reductase_MerA"/>
    <property type="match status" value="1"/>
</dbReference>
<feature type="disulfide bond" description="Redox-active" evidence="6">
    <location>
        <begin position="66"/>
        <end position="71"/>
    </location>
</feature>
<evidence type="ECO:0000256" key="3">
    <source>
        <dbReference type="ARBA" id="ARBA00022827"/>
    </source>
</evidence>
<dbReference type="Gene3D" id="3.30.390.30">
    <property type="match status" value="1"/>
</dbReference>
<dbReference type="GO" id="GO:0050660">
    <property type="term" value="F:flavin adenine dinucleotide binding"/>
    <property type="evidence" value="ECO:0007669"/>
    <property type="project" value="TreeGrafter"/>
</dbReference>
<keyword evidence="5" id="KW-0520">NAD</keyword>
<reference evidence="9" key="1">
    <citation type="submission" date="2021-01" db="EMBL/GenBank/DDBJ databases">
        <authorList>
            <person name="Corre E."/>
            <person name="Pelletier E."/>
            <person name="Niang G."/>
            <person name="Scheremetjew M."/>
            <person name="Finn R."/>
            <person name="Kale V."/>
            <person name="Holt S."/>
            <person name="Cochrane G."/>
            <person name="Meng A."/>
            <person name="Brown T."/>
            <person name="Cohen L."/>
        </authorList>
    </citation>
    <scope>NUCLEOTIDE SEQUENCE</scope>
    <source>
        <strain evidence="9">CCMP1243</strain>
    </source>
</reference>
<comment type="similarity">
    <text evidence="1">Belongs to the class-I pyridine nucleotide-disulfide oxidoreductase family.</text>
</comment>
<protein>
    <recommendedName>
        <fullName evidence="10">Mercuric reductase</fullName>
    </recommendedName>
</protein>
<evidence type="ECO:0000256" key="5">
    <source>
        <dbReference type="PIRSR" id="PIRSR000350-3"/>
    </source>
</evidence>
<feature type="domain" description="Pyridine nucleotide-disulphide oxidoreductase dimerisation" evidence="7">
    <location>
        <begin position="383"/>
        <end position="489"/>
    </location>
</feature>